<gene>
    <name evidence="1" type="ORF">LIER_32587</name>
</gene>
<proteinExistence type="predicted"/>
<organism evidence="1 2">
    <name type="scientific">Lithospermum erythrorhizon</name>
    <name type="common">Purple gromwell</name>
    <name type="synonym">Lithospermum officinale var. erythrorhizon</name>
    <dbReference type="NCBI Taxonomy" id="34254"/>
    <lineage>
        <taxon>Eukaryota</taxon>
        <taxon>Viridiplantae</taxon>
        <taxon>Streptophyta</taxon>
        <taxon>Embryophyta</taxon>
        <taxon>Tracheophyta</taxon>
        <taxon>Spermatophyta</taxon>
        <taxon>Magnoliopsida</taxon>
        <taxon>eudicotyledons</taxon>
        <taxon>Gunneridae</taxon>
        <taxon>Pentapetalae</taxon>
        <taxon>asterids</taxon>
        <taxon>lamiids</taxon>
        <taxon>Boraginales</taxon>
        <taxon>Boraginaceae</taxon>
        <taxon>Boraginoideae</taxon>
        <taxon>Lithospermeae</taxon>
        <taxon>Lithospermum</taxon>
    </lineage>
</organism>
<dbReference type="SUPFAM" id="SSF56112">
    <property type="entry name" value="Protein kinase-like (PK-like)"/>
    <property type="match status" value="1"/>
</dbReference>
<keyword evidence="2" id="KW-1185">Reference proteome</keyword>
<dbReference type="Proteomes" id="UP001454036">
    <property type="component" value="Unassembled WGS sequence"/>
</dbReference>
<accession>A0AAV3RXX1</accession>
<comment type="caution">
    <text evidence="1">The sequence shown here is derived from an EMBL/GenBank/DDBJ whole genome shotgun (WGS) entry which is preliminary data.</text>
</comment>
<evidence type="ECO:0000313" key="2">
    <source>
        <dbReference type="Proteomes" id="UP001454036"/>
    </source>
</evidence>
<name>A0AAV3RXX1_LITER</name>
<dbReference type="AlphaFoldDB" id="A0AAV3RXX1"/>
<evidence type="ECO:0008006" key="3">
    <source>
        <dbReference type="Google" id="ProtNLM"/>
    </source>
</evidence>
<dbReference type="PANTHER" id="PTHR27006:SF606">
    <property type="entry name" value="INTERLEUKIN-1 RECEPTOR-ASSOCIATED KINASE 4"/>
    <property type="match status" value="1"/>
</dbReference>
<dbReference type="PANTHER" id="PTHR27006">
    <property type="entry name" value="PROMASTIGOTE SURFACE ANTIGEN PROTEIN PSA"/>
    <property type="match status" value="1"/>
</dbReference>
<dbReference type="InterPro" id="IPR011009">
    <property type="entry name" value="Kinase-like_dom_sf"/>
</dbReference>
<evidence type="ECO:0000313" key="1">
    <source>
        <dbReference type="EMBL" id="GAA0185299.1"/>
    </source>
</evidence>
<protein>
    <recommendedName>
        <fullName evidence="3">S-locus receptor kinase C-terminal domain-containing protein</fullName>
    </recommendedName>
</protein>
<reference evidence="1 2" key="1">
    <citation type="submission" date="2024-01" db="EMBL/GenBank/DDBJ databases">
        <title>The complete chloroplast genome sequence of Lithospermum erythrorhizon: insights into the phylogenetic relationship among Boraginaceae species and the maternal lineages of purple gromwells.</title>
        <authorList>
            <person name="Okada T."/>
            <person name="Watanabe K."/>
        </authorList>
    </citation>
    <scope>NUCLEOTIDE SEQUENCE [LARGE SCALE GENOMIC DNA]</scope>
</reference>
<sequence>MLRYQTLAWRELLVLTNLKDVPIESLVHLVICHQSTLCMAWKLWMDGKPLDLVDPVLGDSIYKSEVTRCIQMALLCVQENLDERPTMANVIRLLYSSSLTLPIPHQPEFFLHGQMTPMSNLPEPMICSANGVSITELYPR</sequence>
<dbReference type="Gene3D" id="1.10.510.10">
    <property type="entry name" value="Transferase(Phosphotransferase) domain 1"/>
    <property type="match status" value="1"/>
</dbReference>
<dbReference type="EMBL" id="BAABME010012591">
    <property type="protein sequence ID" value="GAA0185299.1"/>
    <property type="molecule type" value="Genomic_DNA"/>
</dbReference>